<proteinExistence type="predicted"/>
<dbReference type="EMBL" id="VIKR01000003">
    <property type="protein sequence ID" value="TQV73956.1"/>
    <property type="molecule type" value="Genomic_DNA"/>
</dbReference>
<name>A0A545T9R9_9GAMM</name>
<protein>
    <submittedName>
        <fullName evidence="2">GAF domain-containing protein</fullName>
    </submittedName>
</protein>
<keyword evidence="3" id="KW-1185">Reference proteome</keyword>
<gene>
    <name evidence="2" type="ORF">FLL45_13925</name>
</gene>
<accession>A0A545T9R9</accession>
<comment type="caution">
    <text evidence="2">The sequence shown here is derived from an EMBL/GenBank/DDBJ whole genome shotgun (WGS) entry which is preliminary data.</text>
</comment>
<dbReference type="InterPro" id="IPR003018">
    <property type="entry name" value="GAF"/>
</dbReference>
<organism evidence="2 3">
    <name type="scientific">Aliikangiella marina</name>
    <dbReference type="NCBI Taxonomy" id="1712262"/>
    <lineage>
        <taxon>Bacteria</taxon>
        <taxon>Pseudomonadati</taxon>
        <taxon>Pseudomonadota</taxon>
        <taxon>Gammaproteobacteria</taxon>
        <taxon>Oceanospirillales</taxon>
        <taxon>Pleioneaceae</taxon>
        <taxon>Aliikangiella</taxon>
    </lineage>
</organism>
<dbReference type="Pfam" id="PF13185">
    <property type="entry name" value="GAF_2"/>
    <property type="match status" value="1"/>
</dbReference>
<dbReference type="Gene3D" id="3.30.450.40">
    <property type="match status" value="1"/>
</dbReference>
<dbReference type="Proteomes" id="UP000317839">
    <property type="component" value="Unassembled WGS sequence"/>
</dbReference>
<dbReference type="AlphaFoldDB" id="A0A545T9R9"/>
<evidence type="ECO:0000313" key="3">
    <source>
        <dbReference type="Proteomes" id="UP000317839"/>
    </source>
</evidence>
<evidence type="ECO:0000259" key="1">
    <source>
        <dbReference type="SMART" id="SM00065"/>
    </source>
</evidence>
<reference evidence="2 3" key="1">
    <citation type="submission" date="2019-06" db="EMBL/GenBank/DDBJ databases">
        <title>Draft genome of Aliikangiella marina GYP-15.</title>
        <authorList>
            <person name="Wang G."/>
        </authorList>
    </citation>
    <scope>NUCLEOTIDE SEQUENCE [LARGE SCALE GENOMIC DNA]</scope>
    <source>
        <strain evidence="2 3">GYP-15</strain>
    </source>
</reference>
<dbReference type="InterPro" id="IPR029016">
    <property type="entry name" value="GAF-like_dom_sf"/>
</dbReference>
<evidence type="ECO:0000313" key="2">
    <source>
        <dbReference type="EMBL" id="TQV73956.1"/>
    </source>
</evidence>
<dbReference type="OrthoDB" id="6190788at2"/>
<dbReference type="RefSeq" id="WP_142942663.1">
    <property type="nucleotide sequence ID" value="NZ_VIKR01000003.1"/>
</dbReference>
<feature type="domain" description="GAF" evidence="1">
    <location>
        <begin position="20"/>
        <end position="166"/>
    </location>
</feature>
<sequence>MDISINNIASFCRDVDSIQSAQALCQFACESVVDSLHLEDYVIYLRDSDNYLVQVAAHGKKLCPDEGIVSPLRLAEGQGIVGSAARKVSNQLVSDTSQASNYIVDDEHRLSELAVPIRFQGEAIGVMDSEHPEANFFKQEHEWFMESISSIIAPRISQSLKSPDNPKNEIHPTSITTSENYEHECVHARLERSQFYFHLNGIIKSYHKPQQWNESFLSQCKILDATANNPLARITYLKSLINDTVKQMKDHKKTSIWADLLAHRYIHDKVPQTQLADYYNMGFSTFRRHQSQALEHLISQLWLREESL</sequence>
<dbReference type="SUPFAM" id="SSF55781">
    <property type="entry name" value="GAF domain-like"/>
    <property type="match status" value="1"/>
</dbReference>
<dbReference type="SMART" id="SM00065">
    <property type="entry name" value="GAF"/>
    <property type="match status" value="1"/>
</dbReference>